<accession>A0AAV0NV30</accession>
<evidence type="ECO:0000259" key="1">
    <source>
        <dbReference type="PROSITE" id="PS51831"/>
    </source>
</evidence>
<dbReference type="FunFam" id="3.30.70.2760:FF:000001">
    <property type="entry name" value="Metal-dependent phosphohydrolase HD domain-containing protein"/>
    <property type="match status" value="1"/>
</dbReference>
<protein>
    <recommendedName>
        <fullName evidence="1">HD domain-containing protein</fullName>
    </recommendedName>
</protein>
<comment type="caution">
    <text evidence="2">The sequence shown here is derived from an EMBL/GenBank/DDBJ whole genome shotgun (WGS) entry which is preliminary data.</text>
</comment>
<dbReference type="Gene3D" id="3.30.70.2760">
    <property type="match status" value="1"/>
</dbReference>
<dbReference type="EMBL" id="CAMGYJ010000008">
    <property type="protein sequence ID" value="CAI0462535.1"/>
    <property type="molecule type" value="Genomic_DNA"/>
</dbReference>
<dbReference type="CDD" id="cd00077">
    <property type="entry name" value="HDc"/>
    <property type="match status" value="1"/>
</dbReference>
<dbReference type="GO" id="GO:0006203">
    <property type="term" value="P:dGTP catabolic process"/>
    <property type="evidence" value="ECO:0007669"/>
    <property type="project" value="TreeGrafter"/>
</dbReference>
<dbReference type="InterPro" id="IPR050135">
    <property type="entry name" value="dGTPase-like"/>
</dbReference>
<dbReference type="Pfam" id="PF01966">
    <property type="entry name" value="HD"/>
    <property type="match status" value="1"/>
</dbReference>
<proteinExistence type="predicted"/>
<dbReference type="PANTHER" id="PTHR11373">
    <property type="entry name" value="DEOXYNUCLEOSIDE TRIPHOSPHATE TRIPHOSPHOHYDROLASE"/>
    <property type="match status" value="1"/>
</dbReference>
<evidence type="ECO:0000313" key="2">
    <source>
        <dbReference type="EMBL" id="CAI0462535.1"/>
    </source>
</evidence>
<dbReference type="SMART" id="SM00471">
    <property type="entry name" value="HDc"/>
    <property type="match status" value="1"/>
</dbReference>
<evidence type="ECO:0000313" key="3">
    <source>
        <dbReference type="Proteomes" id="UP001154282"/>
    </source>
</evidence>
<keyword evidence="3" id="KW-1185">Reference proteome</keyword>
<dbReference type="Gene3D" id="1.10.3210.10">
    <property type="entry name" value="Hypothetical protein af1432"/>
    <property type="match status" value="1"/>
</dbReference>
<dbReference type="PROSITE" id="PS51831">
    <property type="entry name" value="HD"/>
    <property type="match status" value="1"/>
</dbReference>
<dbReference type="InterPro" id="IPR003607">
    <property type="entry name" value="HD/PDEase_dom"/>
</dbReference>
<dbReference type="AlphaFoldDB" id="A0AAV0NV30"/>
<dbReference type="SUPFAM" id="SSF109604">
    <property type="entry name" value="HD-domain/PDEase-like"/>
    <property type="match status" value="1"/>
</dbReference>
<dbReference type="InterPro" id="IPR006674">
    <property type="entry name" value="HD_domain"/>
</dbReference>
<dbReference type="PANTHER" id="PTHR11373:SF34">
    <property type="entry name" value="METAL-DEPENDENT PHOSPHOHYDROLASE"/>
    <property type="match status" value="1"/>
</dbReference>
<feature type="non-terminal residue" evidence="2">
    <location>
        <position position="1"/>
    </location>
</feature>
<dbReference type="GO" id="GO:0008832">
    <property type="term" value="F:dGTPase activity"/>
    <property type="evidence" value="ECO:0007669"/>
    <property type="project" value="TreeGrafter"/>
</dbReference>
<organism evidence="2 3">
    <name type="scientific">Linum tenue</name>
    <dbReference type="NCBI Taxonomy" id="586396"/>
    <lineage>
        <taxon>Eukaryota</taxon>
        <taxon>Viridiplantae</taxon>
        <taxon>Streptophyta</taxon>
        <taxon>Embryophyta</taxon>
        <taxon>Tracheophyta</taxon>
        <taxon>Spermatophyta</taxon>
        <taxon>Magnoliopsida</taxon>
        <taxon>eudicotyledons</taxon>
        <taxon>Gunneridae</taxon>
        <taxon>Pentapetalae</taxon>
        <taxon>rosids</taxon>
        <taxon>fabids</taxon>
        <taxon>Malpighiales</taxon>
        <taxon>Linaceae</taxon>
        <taxon>Linum</taxon>
    </lineage>
</organism>
<name>A0AAV0NV30_9ROSI</name>
<gene>
    <name evidence="2" type="ORF">LITE_LOCUS35391</name>
</gene>
<dbReference type="GO" id="GO:0005634">
    <property type="term" value="C:nucleus"/>
    <property type="evidence" value="ECO:0007669"/>
    <property type="project" value="TreeGrafter"/>
</dbReference>
<dbReference type="Proteomes" id="UP001154282">
    <property type="component" value="Unassembled WGS sequence"/>
</dbReference>
<reference evidence="2" key="1">
    <citation type="submission" date="2022-08" db="EMBL/GenBank/DDBJ databases">
        <authorList>
            <person name="Gutierrez-Valencia J."/>
        </authorList>
    </citation>
    <scope>NUCLEOTIDE SEQUENCE</scope>
</reference>
<feature type="domain" description="HD" evidence="1">
    <location>
        <begin position="134"/>
        <end position="294"/>
    </location>
</feature>
<sequence length="547" mass="62102">KLLTPPVLIYTSHPCRFSIFPLSPPFPSPLARNSNSITVRAAFPHSQSDTGAEADDDGSFLQRRLLRLQLCVLLPESQILEGNPRQRPWHHLLGAACSQVRRYRTISEASSTSILANFNFRLTNMVYPGAVHTRFEHSLGVYHLAGEVAYRLRAQQDPEFPIEDFDIKTVKLAGLLHDIGHGPFSHTFERQFLPLFLNGASWLSTSSSMTCDTSKVDRPKFVFRSHEDMSISMIDYIVDKHHIDIEPECLKKAKEMVVASTEHGSHNSPTGKQFLYDIVANGRNGVDVDKFDYLIRDSRACGVGCGFMFGRCVLLQRLCTYLTVYNLFSTRAEMHRTIYTHAKVKGIELMAVDALTKANEAFGIADAVQNPGEFWKLDDTILKRIEVDERPELKEARDLVLRIRRRDLYQFCNEFAVPKENLDHFKDVTPQDIICSQRSSDVTLKEEDIAVSTAKIDLTRGSSNPLESVKFFQDYDSTDSFTIPVERISHLVPAVCQDKIVRVYAKKPELVEAVSQAFENFQMTTYGVKAILATPEKKKNRKRLFPY</sequence>